<accession>A0ABS5D7L0</accession>
<dbReference type="InterPro" id="IPR016097">
    <property type="entry name" value="DUF695"/>
</dbReference>
<evidence type="ECO:0000313" key="2">
    <source>
        <dbReference type="EMBL" id="MBQ0910022.1"/>
    </source>
</evidence>
<proteinExistence type="predicted"/>
<comment type="caution">
    <text evidence="2">The sequence shown here is derived from an EMBL/GenBank/DDBJ whole genome shotgun (WGS) entry which is preliminary data.</text>
</comment>
<evidence type="ECO:0000313" key="3">
    <source>
        <dbReference type="Proteomes" id="UP000679008"/>
    </source>
</evidence>
<protein>
    <submittedName>
        <fullName evidence="2">DUF695 domain-containing protein</fullName>
    </submittedName>
</protein>
<feature type="domain" description="DUF695" evidence="1">
    <location>
        <begin position="32"/>
        <end position="146"/>
    </location>
</feature>
<name>A0ABS5D7L0_9FLAO</name>
<dbReference type="Pfam" id="PF05117">
    <property type="entry name" value="DUF695"/>
    <property type="match status" value="1"/>
</dbReference>
<keyword evidence="3" id="KW-1185">Reference proteome</keyword>
<gene>
    <name evidence="2" type="ORF">KBJ98_15020</name>
</gene>
<organism evidence="2 3">
    <name type="scientific">Flavobacterium erciyesense</name>
    <dbReference type="NCBI Taxonomy" id="2825842"/>
    <lineage>
        <taxon>Bacteria</taxon>
        <taxon>Pseudomonadati</taxon>
        <taxon>Bacteroidota</taxon>
        <taxon>Flavobacteriia</taxon>
        <taxon>Flavobacteriales</taxon>
        <taxon>Flavobacteriaceae</taxon>
        <taxon>Flavobacterium</taxon>
    </lineage>
</organism>
<evidence type="ECO:0000259" key="1">
    <source>
        <dbReference type="Pfam" id="PF05117"/>
    </source>
</evidence>
<dbReference type="EMBL" id="JAGPXB010000025">
    <property type="protein sequence ID" value="MBQ0910022.1"/>
    <property type="molecule type" value="Genomic_DNA"/>
</dbReference>
<dbReference type="Proteomes" id="UP000679008">
    <property type="component" value="Unassembled WGS sequence"/>
</dbReference>
<sequence length="157" mass="18899">MSDKKEFRVIIPEEEYQIIEFKQESLPGIGVINLSLVEFEPKEVFSWHCSIMIDLENFIENGMPTNEDVLKAEKFEDYLDENIKGENKEKPNALFLGRITWNKTRELIWRIFDPESTNNFLDKIIKEENYPFQFDYRIDDDTEWKLAEWHLKNITEE</sequence>
<dbReference type="RefSeq" id="WP_210791886.1">
    <property type="nucleotide sequence ID" value="NZ_JAGPXB010000025.1"/>
</dbReference>
<reference evidence="2 3" key="1">
    <citation type="submission" date="2021-04" db="EMBL/GenBank/DDBJ databases">
        <title>Description of novel Flavobacterium sp. F-328.</title>
        <authorList>
            <person name="Saticioglu I.B."/>
        </authorList>
    </citation>
    <scope>NUCLEOTIDE SEQUENCE [LARGE SCALE GENOMIC DNA]</scope>
    <source>
        <strain evidence="2 3">F-328</strain>
    </source>
</reference>